<name>A0A926S4R1_9HYPH</name>
<evidence type="ECO:0000313" key="2">
    <source>
        <dbReference type="Proteomes" id="UP000598467"/>
    </source>
</evidence>
<dbReference type="Pfam" id="PF05159">
    <property type="entry name" value="Capsule_synth"/>
    <property type="match status" value="1"/>
</dbReference>
<comment type="caution">
    <text evidence="1">The sequence shown here is derived from an EMBL/GenBank/DDBJ whole genome shotgun (WGS) entry which is preliminary data.</text>
</comment>
<dbReference type="InterPro" id="IPR007833">
    <property type="entry name" value="Capsule_polysaccharide_synth"/>
</dbReference>
<accession>A0A926S4R1</accession>
<proteinExistence type="predicted"/>
<dbReference type="RefSeq" id="WP_190291338.1">
    <property type="nucleotide sequence ID" value="NZ_JABFCZ010000010.1"/>
</dbReference>
<evidence type="ECO:0000313" key="1">
    <source>
        <dbReference type="EMBL" id="MBD1546668.1"/>
    </source>
</evidence>
<reference evidence="1" key="1">
    <citation type="submission" date="2020-05" db="EMBL/GenBank/DDBJ databases">
        <title>Identification of trans-AT polyketide cluster in two marine bacteria, producers of a novel glutaramide-containing polyketide sesbanimide D and analogs.</title>
        <authorList>
            <person name="Kacar D."/>
            <person name="Rodriguez P."/>
            <person name="Canedo L."/>
            <person name="Gonzalez E."/>
            <person name="Galan B."/>
            <person name="De La Calle F."/>
            <person name="Garcia J.L."/>
        </authorList>
    </citation>
    <scope>NUCLEOTIDE SEQUENCE</scope>
    <source>
        <strain evidence="1">PHM038</strain>
    </source>
</reference>
<protein>
    <recommendedName>
        <fullName evidence="3">Capsular polysaccharide biosynthesis protein</fullName>
    </recommendedName>
</protein>
<organism evidence="1 2">
    <name type="scientific">Roseibium aggregatum</name>
    <dbReference type="NCBI Taxonomy" id="187304"/>
    <lineage>
        <taxon>Bacteria</taxon>
        <taxon>Pseudomonadati</taxon>
        <taxon>Pseudomonadota</taxon>
        <taxon>Alphaproteobacteria</taxon>
        <taxon>Hyphomicrobiales</taxon>
        <taxon>Stappiaceae</taxon>
        <taxon>Roseibium</taxon>
    </lineage>
</organism>
<dbReference type="AlphaFoldDB" id="A0A926S4R1"/>
<dbReference type="Proteomes" id="UP000598467">
    <property type="component" value="Unassembled WGS sequence"/>
</dbReference>
<dbReference type="GO" id="GO:0015774">
    <property type="term" value="P:polysaccharide transport"/>
    <property type="evidence" value="ECO:0007669"/>
    <property type="project" value="InterPro"/>
</dbReference>
<dbReference type="GO" id="GO:0000271">
    <property type="term" value="P:polysaccharide biosynthetic process"/>
    <property type="evidence" value="ECO:0007669"/>
    <property type="project" value="InterPro"/>
</dbReference>
<dbReference type="EMBL" id="JABFCZ010000010">
    <property type="protein sequence ID" value="MBD1546668.1"/>
    <property type="molecule type" value="Genomic_DNA"/>
</dbReference>
<evidence type="ECO:0008006" key="3">
    <source>
        <dbReference type="Google" id="ProtNLM"/>
    </source>
</evidence>
<sequence>MNAQTAAEQTLHGLIVSGERPDFDSRIAEGLGVSPAKTAGEADFVISGLNQEAFDTARREALANGKSLCLVIPGPLPFHSKTTPSSFSYVMLKATILSRYGHADEAAIRALLADALQAGRTVDTSVLGQWRALPPADGRSPRRQEADIENRALQILMETGGLPDAEPDGFWRVLAEACAGSQLELDRVIGPLLQKNTAWFEPYRQSVIDASGALEILRLIETRRAENNRPVHCFGVAPGGRPIISAAFAGDGGPVTWHDNDAEALAAAARQGGVILSAGGLGAGSLEQACRDRGVDLLHMDDDFLCFTGLEAVLPPAAMLTADDLGPHDDAAGSSRLEALLQNYELSAEEMSRGIALLDRLARVHDLKDGPDKSRAIAIPKGRQTVLVPGEAGRVDEAAAATSERNLHLLRRARERNPDAFIIFKPHTDLEADRASTREARRYADLVEKKADISDLVAQCDAVETFSAPTGFAALLLGVPVTVHGLPFYAGWGLTEDLSVFPRRTTRRTLAELVYLALAVYARCTDPVSLLPCPPEVLIDRAVARQQEMQRPARSPMLNPMSWLGRKLGL</sequence>
<gene>
    <name evidence="1" type="ORF">HK439_10370</name>
</gene>